<feature type="transmembrane region" description="Helical" evidence="5">
    <location>
        <begin position="201"/>
        <end position="219"/>
    </location>
</feature>
<reference evidence="6" key="2">
    <citation type="journal article" date="2023" name="IMA Fungus">
        <title>Comparative genomic study of the Penicillium genus elucidates a diverse pangenome and 15 lateral gene transfer events.</title>
        <authorList>
            <person name="Petersen C."/>
            <person name="Sorensen T."/>
            <person name="Nielsen M.R."/>
            <person name="Sondergaard T.E."/>
            <person name="Sorensen J.L."/>
            <person name="Fitzpatrick D.A."/>
            <person name="Frisvad J.C."/>
            <person name="Nielsen K.L."/>
        </authorList>
    </citation>
    <scope>NUCLEOTIDE SEQUENCE</scope>
    <source>
        <strain evidence="6">IBT 21472</strain>
    </source>
</reference>
<feature type="transmembrane region" description="Helical" evidence="5">
    <location>
        <begin position="83"/>
        <end position="106"/>
    </location>
</feature>
<name>A0A9W9U865_9EURO</name>
<dbReference type="PANTHER" id="PTHR31465:SF1">
    <property type="entry name" value="PROTEIN RTA1-RELATED"/>
    <property type="match status" value="1"/>
</dbReference>
<dbReference type="GO" id="GO:0016020">
    <property type="term" value="C:membrane"/>
    <property type="evidence" value="ECO:0007669"/>
    <property type="project" value="UniProtKB-SubCell"/>
</dbReference>
<dbReference type="Pfam" id="PF04479">
    <property type="entry name" value="RTA1"/>
    <property type="match status" value="1"/>
</dbReference>
<keyword evidence="3 5" id="KW-1133">Transmembrane helix</keyword>
<dbReference type="Proteomes" id="UP001147746">
    <property type="component" value="Unassembled WGS sequence"/>
</dbReference>
<dbReference type="AlphaFoldDB" id="A0A9W9U865"/>
<sequence length="249" mass="28135">MIQTKTWISMFFVLGAFMQLAGFTARVFSTQDSCNRTAYGIQSVLLLLGPSSIMISVNLVQTVFYQALDAENFCWVSITWQRIVYPTLNAILIILQAIGGIMVVGSSSRVTIASATKLTIAIYVAQTFFWAFTLAENIYMSIRLCRDPTEASQTLLPRWRSWNQLFGLSISIIGLGRNVMRLTMAGGIAFLVENEWPAYAFDGYQMVVVLGAWVIWYLPGQCRGITSKPNWMHLMTLERRETPQYCEEC</sequence>
<protein>
    <submittedName>
        <fullName evidence="6">Uncharacterized protein</fullName>
    </submittedName>
</protein>
<keyword evidence="4 5" id="KW-0472">Membrane</keyword>
<feature type="transmembrane region" description="Helical" evidence="5">
    <location>
        <begin position="6"/>
        <end position="28"/>
    </location>
</feature>
<feature type="transmembrane region" description="Helical" evidence="5">
    <location>
        <begin position="162"/>
        <end position="180"/>
    </location>
</feature>
<keyword evidence="2 5" id="KW-0812">Transmembrane</keyword>
<comment type="caution">
    <text evidence="6">The sequence shown here is derived from an EMBL/GenBank/DDBJ whole genome shotgun (WGS) entry which is preliminary data.</text>
</comment>
<dbReference type="PANTHER" id="PTHR31465">
    <property type="entry name" value="PROTEIN RTA1-RELATED"/>
    <property type="match status" value="1"/>
</dbReference>
<comment type="subcellular location">
    <subcellularLocation>
        <location evidence="1">Membrane</location>
        <topology evidence="1">Multi-pass membrane protein</topology>
    </subcellularLocation>
</comment>
<keyword evidence="7" id="KW-1185">Reference proteome</keyword>
<proteinExistence type="predicted"/>
<organism evidence="6 7">
    <name type="scientific">Penicillium atrosanguineum</name>
    <dbReference type="NCBI Taxonomy" id="1132637"/>
    <lineage>
        <taxon>Eukaryota</taxon>
        <taxon>Fungi</taxon>
        <taxon>Dikarya</taxon>
        <taxon>Ascomycota</taxon>
        <taxon>Pezizomycotina</taxon>
        <taxon>Eurotiomycetes</taxon>
        <taxon>Eurotiomycetidae</taxon>
        <taxon>Eurotiales</taxon>
        <taxon>Aspergillaceae</taxon>
        <taxon>Penicillium</taxon>
    </lineage>
</organism>
<evidence type="ECO:0000256" key="4">
    <source>
        <dbReference type="ARBA" id="ARBA00023136"/>
    </source>
</evidence>
<evidence type="ECO:0000256" key="1">
    <source>
        <dbReference type="ARBA" id="ARBA00004141"/>
    </source>
</evidence>
<gene>
    <name evidence="6" type="ORF">N7476_002392</name>
</gene>
<dbReference type="InterPro" id="IPR007568">
    <property type="entry name" value="RTA1"/>
</dbReference>
<dbReference type="EMBL" id="JAPZBO010000002">
    <property type="protein sequence ID" value="KAJ5323792.1"/>
    <property type="molecule type" value="Genomic_DNA"/>
</dbReference>
<evidence type="ECO:0000313" key="7">
    <source>
        <dbReference type="Proteomes" id="UP001147746"/>
    </source>
</evidence>
<evidence type="ECO:0000256" key="3">
    <source>
        <dbReference type="ARBA" id="ARBA00022989"/>
    </source>
</evidence>
<evidence type="ECO:0000313" key="6">
    <source>
        <dbReference type="EMBL" id="KAJ5323792.1"/>
    </source>
</evidence>
<evidence type="ECO:0000256" key="2">
    <source>
        <dbReference type="ARBA" id="ARBA00022692"/>
    </source>
</evidence>
<feature type="transmembrane region" description="Helical" evidence="5">
    <location>
        <begin position="40"/>
        <end position="63"/>
    </location>
</feature>
<dbReference type="OrthoDB" id="3358017at2759"/>
<feature type="transmembrane region" description="Helical" evidence="5">
    <location>
        <begin position="118"/>
        <end position="142"/>
    </location>
</feature>
<evidence type="ECO:0000256" key="5">
    <source>
        <dbReference type="SAM" id="Phobius"/>
    </source>
</evidence>
<accession>A0A9W9U865</accession>
<reference evidence="6" key="1">
    <citation type="submission" date="2022-12" db="EMBL/GenBank/DDBJ databases">
        <authorList>
            <person name="Petersen C."/>
        </authorList>
    </citation>
    <scope>NUCLEOTIDE SEQUENCE</scope>
    <source>
        <strain evidence="6">IBT 21472</strain>
    </source>
</reference>